<reference evidence="1" key="1">
    <citation type="submission" date="2020-09" db="EMBL/GenBank/DDBJ databases">
        <title>A novel bacterium of genus Hazenella, isolated from South China Sea.</title>
        <authorList>
            <person name="Huang H."/>
            <person name="Mo K."/>
            <person name="Hu Y."/>
        </authorList>
    </citation>
    <scope>NUCLEOTIDE SEQUENCE</scope>
    <source>
        <strain evidence="1">IB182357</strain>
    </source>
</reference>
<proteinExistence type="predicted"/>
<evidence type="ECO:0000313" key="1">
    <source>
        <dbReference type="EMBL" id="MBD1372638.1"/>
    </source>
</evidence>
<dbReference type="Proteomes" id="UP000661691">
    <property type="component" value="Unassembled WGS sequence"/>
</dbReference>
<organism evidence="1 2">
    <name type="scientific">Polycladospora coralii</name>
    <dbReference type="NCBI Taxonomy" id="2771432"/>
    <lineage>
        <taxon>Bacteria</taxon>
        <taxon>Bacillati</taxon>
        <taxon>Bacillota</taxon>
        <taxon>Bacilli</taxon>
        <taxon>Bacillales</taxon>
        <taxon>Thermoactinomycetaceae</taxon>
        <taxon>Polycladospora</taxon>
    </lineage>
</organism>
<evidence type="ECO:0000313" key="2">
    <source>
        <dbReference type="Proteomes" id="UP000661691"/>
    </source>
</evidence>
<comment type="caution">
    <text evidence="1">The sequence shown here is derived from an EMBL/GenBank/DDBJ whole genome shotgun (WGS) entry which is preliminary data.</text>
</comment>
<protein>
    <submittedName>
        <fullName evidence="1">Uncharacterized protein</fullName>
    </submittedName>
</protein>
<dbReference type="AlphaFoldDB" id="A0A926NA51"/>
<dbReference type="RefSeq" id="WP_191140541.1">
    <property type="nucleotide sequence ID" value="NZ_JACXAG020000006.1"/>
</dbReference>
<dbReference type="EMBL" id="JACXAH010000012">
    <property type="protein sequence ID" value="MBD1372638.1"/>
    <property type="molecule type" value="Genomic_DNA"/>
</dbReference>
<sequence>MSLTGTWAGNDGSITQITEIQTDTARLIRWFSSLQTGQFPFTNLFTGAYLPSSSTGQGVGYIVGTWDDSPNINNSNSGTLWLQVNAAENFMQRNDSSEAYGTLTWTKQ</sequence>
<name>A0A926NA51_9BACL</name>
<keyword evidence="2" id="KW-1185">Reference proteome</keyword>
<gene>
    <name evidence="1" type="ORF">IC620_09755</name>
</gene>
<accession>A0A926NA51</accession>